<evidence type="ECO:0000256" key="3">
    <source>
        <dbReference type="ARBA" id="ARBA00022452"/>
    </source>
</evidence>
<dbReference type="GO" id="GO:0009279">
    <property type="term" value="C:cell outer membrane"/>
    <property type="evidence" value="ECO:0007669"/>
    <property type="project" value="UniProtKB-SubCell"/>
</dbReference>
<evidence type="ECO:0000256" key="9">
    <source>
        <dbReference type="SAM" id="SignalP"/>
    </source>
</evidence>
<dbReference type="Gene3D" id="2.170.130.10">
    <property type="entry name" value="TonB-dependent receptor, plug domain"/>
    <property type="match status" value="1"/>
</dbReference>
<keyword evidence="5 9" id="KW-0732">Signal</keyword>
<name>A0A6I3LJB1_9FLAO</name>
<dbReference type="Proteomes" id="UP000438760">
    <property type="component" value="Unassembled WGS sequence"/>
</dbReference>
<gene>
    <name evidence="11" type="ORF">GJV76_05860</name>
</gene>
<reference evidence="11 12" key="1">
    <citation type="submission" date="2019-11" db="EMBL/GenBank/DDBJ databases">
        <title>Genome of Strain BIT-d1.</title>
        <authorList>
            <person name="Yang Y."/>
        </authorList>
    </citation>
    <scope>NUCLEOTIDE SEQUENCE [LARGE SCALE GENOMIC DNA]</scope>
    <source>
        <strain evidence="11 12">BIT-d1</strain>
    </source>
</reference>
<feature type="chain" id="PRO_5026030721" evidence="9">
    <location>
        <begin position="22"/>
        <end position="794"/>
    </location>
</feature>
<keyword evidence="12" id="KW-1185">Reference proteome</keyword>
<dbReference type="Pfam" id="PF13715">
    <property type="entry name" value="CarbopepD_reg_2"/>
    <property type="match status" value="1"/>
</dbReference>
<comment type="caution">
    <text evidence="11">The sequence shown here is derived from an EMBL/GenBank/DDBJ whole genome shotgun (WGS) entry which is preliminary data.</text>
</comment>
<dbReference type="InterPro" id="IPR012910">
    <property type="entry name" value="Plug_dom"/>
</dbReference>
<comment type="subcellular location">
    <subcellularLocation>
        <location evidence="1 8">Cell outer membrane</location>
        <topology evidence="1 8">Multi-pass membrane protein</topology>
    </subcellularLocation>
</comment>
<evidence type="ECO:0000256" key="8">
    <source>
        <dbReference type="PROSITE-ProRule" id="PRU01360"/>
    </source>
</evidence>
<dbReference type="GO" id="GO:0015344">
    <property type="term" value="F:siderophore uptake transmembrane transporter activity"/>
    <property type="evidence" value="ECO:0007669"/>
    <property type="project" value="TreeGrafter"/>
</dbReference>
<protein>
    <submittedName>
        <fullName evidence="11">TonB-dependent receptor</fullName>
    </submittedName>
</protein>
<dbReference type="Pfam" id="PF07715">
    <property type="entry name" value="Plug"/>
    <property type="match status" value="1"/>
</dbReference>
<comment type="similarity">
    <text evidence="8">Belongs to the TonB-dependent receptor family.</text>
</comment>
<dbReference type="AlphaFoldDB" id="A0A6I3LJB1"/>
<dbReference type="PANTHER" id="PTHR30069">
    <property type="entry name" value="TONB-DEPENDENT OUTER MEMBRANE RECEPTOR"/>
    <property type="match status" value="1"/>
</dbReference>
<dbReference type="EMBL" id="WMJX01000009">
    <property type="protein sequence ID" value="MTG97666.1"/>
    <property type="molecule type" value="Genomic_DNA"/>
</dbReference>
<dbReference type="PANTHER" id="PTHR30069:SF29">
    <property type="entry name" value="HEMOGLOBIN AND HEMOGLOBIN-HAPTOGLOBIN-BINDING PROTEIN 1-RELATED"/>
    <property type="match status" value="1"/>
</dbReference>
<dbReference type="OrthoDB" id="9812892at2"/>
<sequence>MRILIQYLAVFFLFISSTAFAQETAILRGIVQGSESEPIIGASVVIKENNKFGQTNSKGNYEIPHLKKGQAYTVYVSYIGYRDYQKEIQVSDNTILNIPLIPDNYNLSEVNILAKSKNQQIKEKAYNVSVLDAVKLHSRAMDIGHAIDKTSGVRVREDGGVGSTMNVSLNGYSGNQIKFFIDGIPMDNFGSAFQLNNIPINLANRIEIYKGVVPVGLGSDALGGAINIITNTYDKTSLDMSYSYGSFNTHRSNVNFVYVDEKTGFYTQLNAYQNYSDNDYKVRVNVNDIHTGTIVGRNKKVKRFHDKYHNENFVGQIGLVNKSFADRIAIGITLGQNYKEIQTGARMESVFGNLHQRGDIVMPTLMYEKKNLFIEGLDVRLNANYNLGSDQVIDTVYRRYNWVQDYIDYEELYGKKGGERNRTMYKFKNNNGMVATVINYKLGDKHNFSFSNTINFFKRKGEDELNPDDIIKNKPSEVLKNINGLSYQFTPNTKWSITAFGKYYYQRINYTDSYNPTGKWGDTAYKGYSADHNYFGYGITGSIFVLDNLQIKSSFEKSIRLPSSVELFGDKVNIAGNNKLNPEVSNNYNLGVNYSPQLGKNHLISIDLNGFFRDSEDFIRPELSTHKTHQTYGNLASSQNTGIEGEIRYYFKNNFNIGVNGTYQNLINKTKTIANLASNLYKDRLPNIPYLYGNVDANYTFNKIFKEDNLSLGYAMMYIKEFYLYWPSLGSKSDGKFTIPDQITHDFVATYTFGKEQKFQFTLECRNMFDKVVYDNFSLQKPGRSFIGKFRYFF</sequence>
<organism evidence="11 12">
    <name type="scientific">Myroides albus</name>
    <dbReference type="NCBI Taxonomy" id="2562892"/>
    <lineage>
        <taxon>Bacteria</taxon>
        <taxon>Pseudomonadati</taxon>
        <taxon>Bacteroidota</taxon>
        <taxon>Flavobacteriia</taxon>
        <taxon>Flavobacteriales</taxon>
        <taxon>Flavobacteriaceae</taxon>
        <taxon>Myroides</taxon>
    </lineage>
</organism>
<evidence type="ECO:0000256" key="6">
    <source>
        <dbReference type="ARBA" id="ARBA00023136"/>
    </source>
</evidence>
<keyword evidence="6 8" id="KW-0472">Membrane</keyword>
<keyword evidence="3 8" id="KW-1134">Transmembrane beta strand</keyword>
<dbReference type="SUPFAM" id="SSF49464">
    <property type="entry name" value="Carboxypeptidase regulatory domain-like"/>
    <property type="match status" value="1"/>
</dbReference>
<dbReference type="InterPro" id="IPR036942">
    <property type="entry name" value="Beta-barrel_TonB_sf"/>
</dbReference>
<dbReference type="Gene3D" id="2.40.170.20">
    <property type="entry name" value="TonB-dependent receptor, beta-barrel domain"/>
    <property type="match status" value="1"/>
</dbReference>
<dbReference type="Gene3D" id="2.60.40.1120">
    <property type="entry name" value="Carboxypeptidase-like, regulatory domain"/>
    <property type="match status" value="1"/>
</dbReference>
<evidence type="ECO:0000256" key="4">
    <source>
        <dbReference type="ARBA" id="ARBA00022692"/>
    </source>
</evidence>
<evidence type="ECO:0000256" key="1">
    <source>
        <dbReference type="ARBA" id="ARBA00004571"/>
    </source>
</evidence>
<keyword evidence="4 8" id="KW-0812">Transmembrane</keyword>
<evidence type="ECO:0000256" key="5">
    <source>
        <dbReference type="ARBA" id="ARBA00022729"/>
    </source>
</evidence>
<accession>A0A6I3LJB1</accession>
<keyword evidence="11" id="KW-0675">Receptor</keyword>
<keyword evidence="2 8" id="KW-0813">Transport</keyword>
<feature type="signal peptide" evidence="9">
    <location>
        <begin position="1"/>
        <end position="21"/>
    </location>
</feature>
<evidence type="ECO:0000259" key="10">
    <source>
        <dbReference type="Pfam" id="PF07715"/>
    </source>
</evidence>
<dbReference type="PROSITE" id="PS52016">
    <property type="entry name" value="TONB_DEPENDENT_REC_3"/>
    <property type="match status" value="1"/>
</dbReference>
<dbReference type="InterPro" id="IPR039426">
    <property type="entry name" value="TonB-dep_rcpt-like"/>
</dbReference>
<proteinExistence type="inferred from homology"/>
<dbReference type="GO" id="GO:0044718">
    <property type="term" value="P:siderophore transmembrane transport"/>
    <property type="evidence" value="ECO:0007669"/>
    <property type="project" value="TreeGrafter"/>
</dbReference>
<evidence type="ECO:0000313" key="11">
    <source>
        <dbReference type="EMBL" id="MTG97666.1"/>
    </source>
</evidence>
<evidence type="ECO:0000256" key="7">
    <source>
        <dbReference type="ARBA" id="ARBA00023237"/>
    </source>
</evidence>
<evidence type="ECO:0000313" key="12">
    <source>
        <dbReference type="Proteomes" id="UP000438760"/>
    </source>
</evidence>
<keyword evidence="7 8" id="KW-0998">Cell outer membrane</keyword>
<dbReference type="InterPro" id="IPR008969">
    <property type="entry name" value="CarboxyPept-like_regulatory"/>
</dbReference>
<dbReference type="SUPFAM" id="SSF56935">
    <property type="entry name" value="Porins"/>
    <property type="match status" value="1"/>
</dbReference>
<feature type="domain" description="TonB-dependent receptor plug" evidence="10">
    <location>
        <begin position="122"/>
        <end position="225"/>
    </location>
</feature>
<evidence type="ECO:0000256" key="2">
    <source>
        <dbReference type="ARBA" id="ARBA00022448"/>
    </source>
</evidence>
<dbReference type="InterPro" id="IPR037066">
    <property type="entry name" value="Plug_dom_sf"/>
</dbReference>